<dbReference type="Proteomes" id="UP000765509">
    <property type="component" value="Unassembled WGS sequence"/>
</dbReference>
<evidence type="ECO:0000313" key="1">
    <source>
        <dbReference type="EMBL" id="MBW0515748.1"/>
    </source>
</evidence>
<proteinExistence type="predicted"/>
<name>A0A9Q3E7X0_9BASI</name>
<accession>A0A9Q3E7X0</accession>
<protein>
    <submittedName>
        <fullName evidence="1">Uncharacterized protein</fullName>
    </submittedName>
</protein>
<dbReference type="OrthoDB" id="2507294at2759"/>
<evidence type="ECO:0000313" key="2">
    <source>
        <dbReference type="Proteomes" id="UP000765509"/>
    </source>
</evidence>
<reference evidence="1" key="1">
    <citation type="submission" date="2021-03" db="EMBL/GenBank/DDBJ databases">
        <title>Draft genome sequence of rust myrtle Austropuccinia psidii MF-1, a brazilian biotype.</title>
        <authorList>
            <person name="Quecine M.C."/>
            <person name="Pachon D.M.R."/>
            <person name="Bonatelli M.L."/>
            <person name="Correr F.H."/>
            <person name="Franceschini L.M."/>
            <person name="Leite T.F."/>
            <person name="Margarido G.R.A."/>
            <person name="Almeida C.A."/>
            <person name="Ferrarezi J.A."/>
            <person name="Labate C.A."/>
        </authorList>
    </citation>
    <scope>NUCLEOTIDE SEQUENCE</scope>
    <source>
        <strain evidence="1">MF-1</strain>
    </source>
</reference>
<keyword evidence="2" id="KW-1185">Reference proteome</keyword>
<gene>
    <name evidence="1" type="ORF">O181_055463</name>
</gene>
<comment type="caution">
    <text evidence="1">The sequence shown here is derived from an EMBL/GenBank/DDBJ whole genome shotgun (WGS) entry which is preliminary data.</text>
</comment>
<dbReference type="EMBL" id="AVOT02024823">
    <property type="protein sequence ID" value="MBW0515748.1"/>
    <property type="molecule type" value="Genomic_DNA"/>
</dbReference>
<sequence>MDTKVELGGKPNLLINRKMILGDLRWKQPFNLLNSIVTKTNSYHGFSRRKTLTELYPDISEFVIHRKILRQCGGDIEHTVKIRVTEKSSAEDIINILEEVITRPGISSSRVNIKTRFNTPWEDSVDKNTKENYNNMKYKSVDLIRK</sequence>
<organism evidence="1 2">
    <name type="scientific">Austropuccinia psidii MF-1</name>
    <dbReference type="NCBI Taxonomy" id="1389203"/>
    <lineage>
        <taxon>Eukaryota</taxon>
        <taxon>Fungi</taxon>
        <taxon>Dikarya</taxon>
        <taxon>Basidiomycota</taxon>
        <taxon>Pucciniomycotina</taxon>
        <taxon>Pucciniomycetes</taxon>
        <taxon>Pucciniales</taxon>
        <taxon>Sphaerophragmiaceae</taxon>
        <taxon>Austropuccinia</taxon>
    </lineage>
</organism>
<dbReference type="AlphaFoldDB" id="A0A9Q3E7X0"/>
<dbReference type="CDD" id="cd14279">
    <property type="entry name" value="CUE"/>
    <property type="match status" value="1"/>
</dbReference>